<dbReference type="InterPro" id="IPR036188">
    <property type="entry name" value="FAD/NAD-bd_sf"/>
</dbReference>
<proteinExistence type="inferred from homology"/>
<dbReference type="InterPro" id="IPR027477">
    <property type="entry name" value="Succ_DH/fumarate_Rdtase_cat_sf"/>
</dbReference>
<dbReference type="EMBL" id="BAABKO010000001">
    <property type="protein sequence ID" value="GAA4767510.1"/>
    <property type="molecule type" value="Genomic_DNA"/>
</dbReference>
<feature type="region of interest" description="Disordered" evidence="14">
    <location>
        <begin position="485"/>
        <end position="504"/>
    </location>
</feature>
<sequence length="504" mass="50988">MTSAIIVGSGIAGLSAALHAVRAGVDVTIVAKGALADTATRWAQGGIAAVLTRGDSVEAHVADTLRAGDGLCDEDAVRVLASEGPGRVRELIALGVAFDRDADGALRMGLEAAHSHARILHAGGDATGRAIEEVLVAAARASRARILEHARLIDLVDDGDRIGGVRVIAGGEVRELRADAVVLATGGAGRLYSRTTNPALATGDGIAAASRAGAAVADLEFVQFHPTVLAAGAPFLVSEAVRGEGAVLVDETGRRFAFDDHPDGELAPRDVVARSIARRMAEQGGRPVLLDATALGRAALAARFPTITAAVAARGFDWAETAVPVTPAAHYLMGGVATDLHGRTTRAGLLAVGECARTGVHGANRLASNSLLEGAVFGARAAAVLADSTAASAPGPSDRGAPVPPDPDAPPFSREALQRLMWDEVGLVRDGARLMHAAGVLSAWDAALPAPRTPRAHEDAALVHVGALAASAALARTASAGAHHRADAVRPAPEPALATAGAPC</sequence>
<dbReference type="RefSeq" id="WP_345436312.1">
    <property type="nucleotide sequence ID" value="NZ_BAABKO010000001.1"/>
</dbReference>
<evidence type="ECO:0000256" key="3">
    <source>
        <dbReference type="ARBA" id="ARBA00008562"/>
    </source>
</evidence>
<keyword evidence="6 13" id="KW-0285">Flavoprotein</keyword>
<evidence type="ECO:0000256" key="12">
    <source>
        <dbReference type="NCBIfam" id="TIGR00551"/>
    </source>
</evidence>
<evidence type="ECO:0000256" key="11">
    <source>
        <dbReference type="ARBA" id="ARBA00048305"/>
    </source>
</evidence>
<evidence type="ECO:0000256" key="8">
    <source>
        <dbReference type="ARBA" id="ARBA00022827"/>
    </source>
</evidence>
<keyword evidence="8 13" id="KW-0274">FAD</keyword>
<reference evidence="17" key="1">
    <citation type="journal article" date="2019" name="Int. J. Syst. Evol. Microbiol.">
        <title>The Global Catalogue of Microorganisms (GCM) 10K type strain sequencing project: providing services to taxonomists for standard genome sequencing and annotation.</title>
        <authorList>
            <consortium name="The Broad Institute Genomics Platform"/>
            <consortium name="The Broad Institute Genome Sequencing Center for Infectious Disease"/>
            <person name="Wu L."/>
            <person name="Ma J."/>
        </authorList>
    </citation>
    <scope>NUCLEOTIDE SEQUENCE [LARGE SCALE GENOMIC DNA]</scope>
    <source>
        <strain evidence="17">JCM 18537</strain>
    </source>
</reference>
<dbReference type="InterPro" id="IPR003953">
    <property type="entry name" value="FAD-dep_OxRdtase_2_FAD-bd"/>
</dbReference>
<dbReference type="Gene3D" id="1.20.58.100">
    <property type="entry name" value="Fumarate reductase/succinate dehydrogenase flavoprotein-like, C-terminal domain"/>
    <property type="match status" value="1"/>
</dbReference>
<feature type="region of interest" description="Disordered" evidence="14">
    <location>
        <begin position="389"/>
        <end position="411"/>
    </location>
</feature>
<comment type="caution">
    <text evidence="16">The sequence shown here is derived from an EMBL/GenBank/DDBJ whole genome shotgun (WGS) entry which is preliminary data.</text>
</comment>
<comment type="catalytic activity">
    <reaction evidence="11">
        <text>L-aspartate + O2 = iminosuccinate + H2O2</text>
        <dbReference type="Rhea" id="RHEA:25876"/>
        <dbReference type="ChEBI" id="CHEBI:15379"/>
        <dbReference type="ChEBI" id="CHEBI:16240"/>
        <dbReference type="ChEBI" id="CHEBI:29991"/>
        <dbReference type="ChEBI" id="CHEBI:77875"/>
        <dbReference type="EC" id="1.4.3.16"/>
    </reaction>
    <physiologicalReaction direction="left-to-right" evidence="11">
        <dbReference type="Rhea" id="RHEA:25877"/>
    </physiologicalReaction>
</comment>
<evidence type="ECO:0000256" key="10">
    <source>
        <dbReference type="ARBA" id="ARBA00029426"/>
    </source>
</evidence>
<evidence type="ECO:0000256" key="4">
    <source>
        <dbReference type="ARBA" id="ARBA00012173"/>
    </source>
</evidence>
<dbReference type="PRINTS" id="PR00368">
    <property type="entry name" value="FADPNR"/>
</dbReference>
<dbReference type="Proteomes" id="UP001501645">
    <property type="component" value="Unassembled WGS sequence"/>
</dbReference>
<evidence type="ECO:0000256" key="13">
    <source>
        <dbReference type="RuleBase" id="RU362049"/>
    </source>
</evidence>
<accession>A0ABP8ZWR6</accession>
<evidence type="ECO:0000313" key="17">
    <source>
        <dbReference type="Proteomes" id="UP001501645"/>
    </source>
</evidence>
<keyword evidence="17" id="KW-1185">Reference proteome</keyword>
<keyword evidence="7 13" id="KW-0662">Pyridine nucleotide biosynthesis</keyword>
<dbReference type="SUPFAM" id="SSF51905">
    <property type="entry name" value="FAD/NAD(P)-binding domain"/>
    <property type="match status" value="1"/>
</dbReference>
<comment type="similarity">
    <text evidence="3 13">Belongs to the FAD-dependent oxidoreductase 2 family. NadB subfamily.</text>
</comment>
<evidence type="ECO:0000259" key="15">
    <source>
        <dbReference type="Pfam" id="PF00890"/>
    </source>
</evidence>
<organism evidence="16 17">
    <name type="scientific">Microbacterium gilvum</name>
    <dbReference type="NCBI Taxonomy" id="1336204"/>
    <lineage>
        <taxon>Bacteria</taxon>
        <taxon>Bacillati</taxon>
        <taxon>Actinomycetota</taxon>
        <taxon>Actinomycetes</taxon>
        <taxon>Micrococcales</taxon>
        <taxon>Microbacteriaceae</taxon>
        <taxon>Microbacterium</taxon>
    </lineage>
</organism>
<dbReference type="PANTHER" id="PTHR42716">
    <property type="entry name" value="L-ASPARTATE OXIDASE"/>
    <property type="match status" value="1"/>
</dbReference>
<comment type="cofactor">
    <cofactor evidence="1 13">
        <name>FAD</name>
        <dbReference type="ChEBI" id="CHEBI:57692"/>
    </cofactor>
</comment>
<evidence type="ECO:0000256" key="1">
    <source>
        <dbReference type="ARBA" id="ARBA00001974"/>
    </source>
</evidence>
<name>A0ABP8ZWR6_9MICO</name>
<comment type="pathway">
    <text evidence="2 13">Cofactor biosynthesis; NAD(+) biosynthesis; iminoaspartate from L-aspartate (oxidase route): step 1/1.</text>
</comment>
<evidence type="ECO:0000256" key="14">
    <source>
        <dbReference type="SAM" id="MobiDB-lite"/>
    </source>
</evidence>
<comment type="function">
    <text evidence="10">Catalyzes the oxidation of L-aspartate to iminoaspartate, the first step in the de novo biosynthesis of NAD(+).</text>
</comment>
<dbReference type="PANTHER" id="PTHR42716:SF2">
    <property type="entry name" value="L-ASPARTATE OXIDASE, CHLOROPLASTIC"/>
    <property type="match status" value="1"/>
</dbReference>
<dbReference type="Pfam" id="PF00890">
    <property type="entry name" value="FAD_binding_2"/>
    <property type="match status" value="1"/>
</dbReference>
<evidence type="ECO:0000256" key="6">
    <source>
        <dbReference type="ARBA" id="ARBA00022630"/>
    </source>
</evidence>
<evidence type="ECO:0000256" key="2">
    <source>
        <dbReference type="ARBA" id="ARBA00004950"/>
    </source>
</evidence>
<dbReference type="Gene3D" id="3.50.50.60">
    <property type="entry name" value="FAD/NAD(P)-binding domain"/>
    <property type="match status" value="1"/>
</dbReference>
<protein>
    <recommendedName>
        <fullName evidence="5 12">L-aspartate oxidase</fullName>
        <ecNumber evidence="4 12">1.4.3.16</ecNumber>
    </recommendedName>
</protein>
<feature type="domain" description="FAD-dependent oxidoreductase 2 FAD-binding" evidence="15">
    <location>
        <begin position="4"/>
        <end position="371"/>
    </location>
</feature>
<dbReference type="EC" id="1.4.3.16" evidence="4 12"/>
<gene>
    <name evidence="16" type="primary">nadB</name>
    <name evidence="16" type="ORF">GCM10023351_08670</name>
</gene>
<dbReference type="InterPro" id="IPR005288">
    <property type="entry name" value="NadB"/>
</dbReference>
<evidence type="ECO:0000256" key="9">
    <source>
        <dbReference type="ARBA" id="ARBA00023002"/>
    </source>
</evidence>
<dbReference type="InterPro" id="IPR037099">
    <property type="entry name" value="Fum_R/Succ_DH_flav-like_C_sf"/>
</dbReference>
<evidence type="ECO:0000256" key="7">
    <source>
        <dbReference type="ARBA" id="ARBA00022642"/>
    </source>
</evidence>
<keyword evidence="9 13" id="KW-0560">Oxidoreductase</keyword>
<dbReference type="SUPFAM" id="SSF46977">
    <property type="entry name" value="Succinate dehydrogenase/fumarate reductase flavoprotein C-terminal domain"/>
    <property type="match status" value="1"/>
</dbReference>
<dbReference type="NCBIfam" id="TIGR00551">
    <property type="entry name" value="nadB"/>
    <property type="match status" value="1"/>
</dbReference>
<dbReference type="SUPFAM" id="SSF56425">
    <property type="entry name" value="Succinate dehydrogenase/fumarate reductase flavoprotein, catalytic domain"/>
    <property type="match status" value="1"/>
</dbReference>
<comment type="subcellular location">
    <subcellularLocation>
        <location evidence="13">Cytoplasm</location>
    </subcellularLocation>
</comment>
<dbReference type="Gene3D" id="3.90.700.10">
    <property type="entry name" value="Succinate dehydrogenase/fumarate reductase flavoprotein, catalytic domain"/>
    <property type="match status" value="1"/>
</dbReference>
<evidence type="ECO:0000313" key="16">
    <source>
        <dbReference type="EMBL" id="GAA4767510.1"/>
    </source>
</evidence>
<evidence type="ECO:0000256" key="5">
    <source>
        <dbReference type="ARBA" id="ARBA00021901"/>
    </source>
</evidence>